<dbReference type="Proteomes" id="UP000483820">
    <property type="component" value="Chromosome II"/>
</dbReference>
<name>A0A6A5HB65_CAERE</name>
<organism evidence="2 3">
    <name type="scientific">Caenorhabditis remanei</name>
    <name type="common">Caenorhabditis vulgaris</name>
    <dbReference type="NCBI Taxonomy" id="31234"/>
    <lineage>
        <taxon>Eukaryota</taxon>
        <taxon>Metazoa</taxon>
        <taxon>Ecdysozoa</taxon>
        <taxon>Nematoda</taxon>
        <taxon>Chromadorea</taxon>
        <taxon>Rhabditida</taxon>
        <taxon>Rhabditina</taxon>
        <taxon>Rhabditomorpha</taxon>
        <taxon>Rhabditoidea</taxon>
        <taxon>Rhabditidae</taxon>
        <taxon>Peloderinae</taxon>
        <taxon>Caenorhabditis</taxon>
    </lineage>
</organism>
<sequence>MSRNSNDDAEEKSEKTISSDRPFLLEIFPEKLEVPPEGLLEVTIKNPTAHEQNLTCRFDSFYFLVDFKNANWSQEQEGDTPSAALAYHTLKPGETYTLTIGYDNGNYPKWPLPCPTCNNERRIVQKKDDTKKQRLDPKDNIYYNLKRPEGVLKITYDNKKTYNDYISKKMDIYLSEETEKYRMLKEVYLKIRLDQKRRKRWGETLQTRGCITYRSFKLDDGKSEYDLREFFGGYNEESRFKSDYISPEVFWEKVLANRCTPKNLEEFDSLSNEEIMKITRDRRAQYILGQFILNENDLQKEVEECWGDQCLCEMPRLLTRKEFEKSMEPYVPPEKKSVQKVVEVEKPKTIKEPKEKSKKSLKKLPQSEKSAPSSKFDNVESVHKSSEKLKQEEAKIEEEKKTPTTPQVAPIPKEKKPVVRERKNKKKKKGNPCCSVS</sequence>
<comment type="caution">
    <text evidence="2">The sequence shown here is derived from an EMBL/GenBank/DDBJ whole genome shotgun (WGS) entry which is preliminary data.</text>
</comment>
<accession>A0A6A5HB65</accession>
<feature type="compositionally biased region" description="Basic and acidic residues" evidence="1">
    <location>
        <begin position="412"/>
        <end position="421"/>
    </location>
</feature>
<reference evidence="2 3" key="1">
    <citation type="submission" date="2019-12" db="EMBL/GenBank/DDBJ databases">
        <title>Chromosome-level assembly of the Caenorhabditis remanei genome.</title>
        <authorList>
            <person name="Teterina A.A."/>
            <person name="Willis J.H."/>
            <person name="Phillips P.C."/>
        </authorList>
    </citation>
    <scope>NUCLEOTIDE SEQUENCE [LARGE SCALE GENOMIC DNA]</scope>
    <source>
        <strain evidence="2 3">PX506</strain>
        <tissue evidence="2">Whole organism</tissue>
    </source>
</reference>
<dbReference type="CTD" id="9826960"/>
<gene>
    <name evidence="2" type="ORF">GCK72_004413</name>
</gene>
<dbReference type="RefSeq" id="XP_003097795.2">
    <property type="nucleotide sequence ID" value="XM_003097747.2"/>
</dbReference>
<dbReference type="AlphaFoldDB" id="A0A6A5HB65"/>
<evidence type="ECO:0000313" key="3">
    <source>
        <dbReference type="Proteomes" id="UP000483820"/>
    </source>
</evidence>
<feature type="compositionally biased region" description="Basic and acidic residues" evidence="1">
    <location>
        <begin position="377"/>
        <end position="402"/>
    </location>
</feature>
<dbReference type="GeneID" id="9826960"/>
<dbReference type="EMBL" id="WUAV01000002">
    <property type="protein sequence ID" value="KAF1764465.1"/>
    <property type="molecule type" value="Genomic_DNA"/>
</dbReference>
<feature type="region of interest" description="Disordered" evidence="1">
    <location>
        <begin position="349"/>
        <end position="437"/>
    </location>
</feature>
<proteinExistence type="predicted"/>
<evidence type="ECO:0000313" key="2">
    <source>
        <dbReference type="EMBL" id="KAF1764465.1"/>
    </source>
</evidence>
<dbReference type="KEGG" id="crq:GCK72_004413"/>
<evidence type="ECO:0000256" key="1">
    <source>
        <dbReference type="SAM" id="MobiDB-lite"/>
    </source>
</evidence>
<protein>
    <submittedName>
        <fullName evidence="2">Uncharacterized protein</fullName>
    </submittedName>
</protein>